<gene>
    <name evidence="8" type="ORF">ECRA1380_LOCUS7961</name>
</gene>
<dbReference type="SUPFAM" id="SSF103473">
    <property type="entry name" value="MFS general substrate transporter"/>
    <property type="match status" value="1"/>
</dbReference>
<sequence>MIVGIVNWAATMVTIPLLGRLGRKVLLLIGHTGMLVSLVALGICAVFNDKMLIILFTVTFIAFFEIGVGSVLFLYAAEIMTEIGISMALVVCWSLTILISLITPRMILCLGQKGLYFMFAGINIVGWLFILFFVKESKGKSKEELKMLYSSEVEYKYEMKEMSDEKHPKDY</sequence>
<feature type="transmembrane region" description="Helical" evidence="6">
    <location>
        <begin position="25"/>
        <end position="48"/>
    </location>
</feature>
<evidence type="ECO:0000256" key="6">
    <source>
        <dbReference type="SAM" id="Phobius"/>
    </source>
</evidence>
<dbReference type="InterPro" id="IPR020846">
    <property type="entry name" value="MFS_dom"/>
</dbReference>
<evidence type="ECO:0000256" key="2">
    <source>
        <dbReference type="ARBA" id="ARBA00022448"/>
    </source>
</evidence>
<dbReference type="PANTHER" id="PTHR48020">
    <property type="entry name" value="PROTON MYO-INOSITOL COTRANSPORTER"/>
    <property type="match status" value="1"/>
</dbReference>
<keyword evidence="4 6" id="KW-1133">Transmembrane helix</keyword>
<dbReference type="PROSITE" id="PS50850">
    <property type="entry name" value="MFS"/>
    <property type="match status" value="1"/>
</dbReference>
<dbReference type="Pfam" id="PF00083">
    <property type="entry name" value="Sugar_tr"/>
    <property type="match status" value="1"/>
</dbReference>
<comment type="subcellular location">
    <subcellularLocation>
        <location evidence="1">Membrane</location>
        <topology evidence="1">Multi-pass membrane protein</topology>
    </subcellularLocation>
</comment>
<feature type="transmembrane region" description="Helical" evidence="6">
    <location>
        <begin position="83"/>
        <end position="103"/>
    </location>
</feature>
<evidence type="ECO:0000313" key="8">
    <source>
        <dbReference type="EMBL" id="CAE0382999.1"/>
    </source>
</evidence>
<organism evidence="8">
    <name type="scientific">Euplotes crassus</name>
    <dbReference type="NCBI Taxonomy" id="5936"/>
    <lineage>
        <taxon>Eukaryota</taxon>
        <taxon>Sar</taxon>
        <taxon>Alveolata</taxon>
        <taxon>Ciliophora</taxon>
        <taxon>Intramacronucleata</taxon>
        <taxon>Spirotrichea</taxon>
        <taxon>Hypotrichia</taxon>
        <taxon>Euplotida</taxon>
        <taxon>Euplotidae</taxon>
        <taxon>Moneuplotes</taxon>
    </lineage>
</organism>
<evidence type="ECO:0000256" key="1">
    <source>
        <dbReference type="ARBA" id="ARBA00004141"/>
    </source>
</evidence>
<dbReference type="PANTHER" id="PTHR48020:SF18">
    <property type="entry name" value="ALPHA-GLUCOSIDE TRANSPORTER, PUTATIVE-RELATED"/>
    <property type="match status" value="1"/>
</dbReference>
<dbReference type="Gene3D" id="1.20.1250.20">
    <property type="entry name" value="MFS general substrate transporter like domains"/>
    <property type="match status" value="1"/>
</dbReference>
<evidence type="ECO:0000256" key="4">
    <source>
        <dbReference type="ARBA" id="ARBA00022989"/>
    </source>
</evidence>
<keyword evidence="3 6" id="KW-0812">Transmembrane</keyword>
<feature type="domain" description="Major facilitator superfamily (MFS) profile" evidence="7">
    <location>
        <begin position="1"/>
        <end position="138"/>
    </location>
</feature>
<protein>
    <recommendedName>
        <fullName evidence="7">Major facilitator superfamily (MFS) profile domain-containing protein</fullName>
    </recommendedName>
</protein>
<accession>A0A7S3KFP4</accession>
<evidence type="ECO:0000256" key="5">
    <source>
        <dbReference type="ARBA" id="ARBA00023136"/>
    </source>
</evidence>
<reference evidence="8" key="1">
    <citation type="submission" date="2021-01" db="EMBL/GenBank/DDBJ databases">
        <authorList>
            <person name="Corre E."/>
            <person name="Pelletier E."/>
            <person name="Niang G."/>
            <person name="Scheremetjew M."/>
            <person name="Finn R."/>
            <person name="Kale V."/>
            <person name="Holt S."/>
            <person name="Cochrane G."/>
            <person name="Meng A."/>
            <person name="Brown T."/>
            <person name="Cohen L."/>
        </authorList>
    </citation>
    <scope>NUCLEOTIDE SEQUENCE</scope>
    <source>
        <strain evidence="8">CT5</strain>
    </source>
</reference>
<evidence type="ECO:0000259" key="7">
    <source>
        <dbReference type="PROSITE" id="PS50850"/>
    </source>
</evidence>
<keyword evidence="5 6" id="KW-0472">Membrane</keyword>
<proteinExistence type="predicted"/>
<feature type="transmembrane region" description="Helical" evidence="6">
    <location>
        <begin position="115"/>
        <end position="134"/>
    </location>
</feature>
<evidence type="ECO:0000256" key="3">
    <source>
        <dbReference type="ARBA" id="ARBA00022692"/>
    </source>
</evidence>
<dbReference type="InterPro" id="IPR005828">
    <property type="entry name" value="MFS_sugar_transport-like"/>
</dbReference>
<feature type="transmembrane region" description="Helical" evidence="6">
    <location>
        <begin position="54"/>
        <end position="76"/>
    </location>
</feature>
<dbReference type="InterPro" id="IPR036259">
    <property type="entry name" value="MFS_trans_sf"/>
</dbReference>
<dbReference type="GO" id="GO:0016020">
    <property type="term" value="C:membrane"/>
    <property type="evidence" value="ECO:0007669"/>
    <property type="project" value="UniProtKB-SubCell"/>
</dbReference>
<dbReference type="AlphaFoldDB" id="A0A7S3KFP4"/>
<dbReference type="GO" id="GO:0022857">
    <property type="term" value="F:transmembrane transporter activity"/>
    <property type="evidence" value="ECO:0007669"/>
    <property type="project" value="InterPro"/>
</dbReference>
<dbReference type="EMBL" id="HBIK01016912">
    <property type="protein sequence ID" value="CAE0382999.1"/>
    <property type="molecule type" value="Transcribed_RNA"/>
</dbReference>
<name>A0A7S3KFP4_EUPCR</name>
<keyword evidence="2" id="KW-0813">Transport</keyword>
<dbReference type="InterPro" id="IPR050814">
    <property type="entry name" value="Myo-inositol_Transporter"/>
</dbReference>